<accession>A0ABQ2UA53</accession>
<comment type="caution">
    <text evidence="2">The sequence shown here is derived from an EMBL/GenBank/DDBJ whole genome shotgun (WGS) entry which is preliminary data.</text>
</comment>
<gene>
    <name evidence="2" type="primary">icsA</name>
    <name evidence="2" type="ORF">GCM10010178_04170</name>
</gene>
<dbReference type="Proteomes" id="UP000649573">
    <property type="component" value="Unassembled WGS sequence"/>
</dbReference>
<dbReference type="EMBL" id="BMRE01000001">
    <property type="protein sequence ID" value="GGU15762.1"/>
    <property type="molecule type" value="Genomic_DNA"/>
</dbReference>
<dbReference type="InterPro" id="IPR022622">
    <property type="entry name" value="DUF3492"/>
</dbReference>
<evidence type="ECO:0000313" key="3">
    <source>
        <dbReference type="Proteomes" id="UP000649573"/>
    </source>
</evidence>
<dbReference type="Gene3D" id="3.40.50.2000">
    <property type="entry name" value="Glycogen Phosphorylase B"/>
    <property type="match status" value="2"/>
</dbReference>
<reference evidence="3" key="1">
    <citation type="journal article" date="2019" name="Int. J. Syst. Evol. Microbiol.">
        <title>The Global Catalogue of Microorganisms (GCM) 10K type strain sequencing project: providing services to taxonomists for standard genome sequencing and annotation.</title>
        <authorList>
            <consortium name="The Broad Institute Genomics Platform"/>
            <consortium name="The Broad Institute Genome Sequencing Center for Infectious Disease"/>
            <person name="Wu L."/>
            <person name="Ma J."/>
        </authorList>
    </citation>
    <scope>NUCLEOTIDE SEQUENCE [LARGE SCALE GENOMIC DNA]</scope>
    <source>
        <strain evidence="3">JCM 3296</strain>
    </source>
</reference>
<dbReference type="SUPFAM" id="SSF53756">
    <property type="entry name" value="UDP-Glycosyltransferase/glycogen phosphorylase"/>
    <property type="match status" value="1"/>
</dbReference>
<dbReference type="RefSeq" id="WP_229812173.1">
    <property type="nucleotide sequence ID" value="NZ_BMRE01000001.1"/>
</dbReference>
<evidence type="ECO:0000313" key="2">
    <source>
        <dbReference type="EMBL" id="GGU15762.1"/>
    </source>
</evidence>
<dbReference type="Pfam" id="PF11997">
    <property type="entry name" value="DUF3492"/>
    <property type="match status" value="1"/>
</dbReference>
<sequence>MKIAMMTEGTYPHQFGGVSVWCDQLIRGMPEHDFHVVALVATGVERPSWELPANVASVVSVPLWGSGPAGRRPGRAGRRRFTPLLTELVDALMDDSAAAPARFGLVLRELFEYAQEESLSGAFATEEAFDEFARRWCERRPDEAPSPPSLHDVLTALQLLDHSLRALSHPPAPADVVHAVTNGLGVLPALAVKWRHGRPLIVTEHGIYLREQYLHARKGPYRWPVKALYLRFLHHLCALGYREAALITPGNVYNTRWERRLGARPESVKTVYNGVNPADFPAFDSEPEAPTISWVGRIDPIKDLETLIRAFALVHQVLPEARLRLFGSPPGGREGYLRQCEELAAELGVGTATTFEGRVENIRDAYEAGHVVVLSSLSEGFPYSVIEAMTCGRPCVATDVGGVTEAIADTGIVVPPRNPEALSDACLVLLRDAELRKRLGVEARSRALQFFTVDQAIETFDDLYVRVAAGLVPGFPDGDGR</sequence>
<dbReference type="Pfam" id="PF13692">
    <property type="entry name" value="Glyco_trans_1_4"/>
    <property type="match status" value="1"/>
</dbReference>
<dbReference type="InterPro" id="IPR047691">
    <property type="entry name" value="PelF-like"/>
</dbReference>
<dbReference type="PANTHER" id="PTHR12526:SF636">
    <property type="entry name" value="BLL3647 PROTEIN"/>
    <property type="match status" value="1"/>
</dbReference>
<feature type="domain" description="DUF3492" evidence="1">
    <location>
        <begin position="1"/>
        <end position="266"/>
    </location>
</feature>
<dbReference type="PANTHER" id="PTHR12526">
    <property type="entry name" value="GLYCOSYLTRANSFERASE"/>
    <property type="match status" value="1"/>
</dbReference>
<proteinExistence type="predicted"/>
<keyword evidence="3" id="KW-1185">Reference proteome</keyword>
<evidence type="ECO:0000259" key="1">
    <source>
        <dbReference type="Pfam" id="PF11997"/>
    </source>
</evidence>
<organism evidence="2 3">
    <name type="scientific">Lentzea flava</name>
    <dbReference type="NCBI Taxonomy" id="103732"/>
    <lineage>
        <taxon>Bacteria</taxon>
        <taxon>Bacillati</taxon>
        <taxon>Actinomycetota</taxon>
        <taxon>Actinomycetes</taxon>
        <taxon>Pseudonocardiales</taxon>
        <taxon>Pseudonocardiaceae</taxon>
        <taxon>Lentzea</taxon>
    </lineage>
</organism>
<name>A0ABQ2UA53_9PSEU</name>
<dbReference type="NCBIfam" id="NF038011">
    <property type="entry name" value="PelF"/>
    <property type="match status" value="1"/>
</dbReference>
<protein>
    <submittedName>
        <fullName evidence="2">Lipopolysaccharide glycosyltransferase, putative</fullName>
    </submittedName>
</protein>